<dbReference type="SUPFAM" id="SSF56801">
    <property type="entry name" value="Acetyl-CoA synthetase-like"/>
    <property type="match status" value="1"/>
</dbReference>
<proteinExistence type="predicted"/>
<evidence type="ECO:0000313" key="4">
    <source>
        <dbReference type="Proteomes" id="UP000188836"/>
    </source>
</evidence>
<reference evidence="3 4" key="1">
    <citation type="journal article" date="2016" name="Antonie Van Leeuwenhoek">
        <title>Nocardia donostiensis sp. nov., isolated from human respiratory specimens.</title>
        <authorList>
            <person name="Ercibengoa M."/>
            <person name="Bell M."/>
            <person name="Marimon J.M."/>
            <person name="Humrighouse B."/>
            <person name="Klenk H.P."/>
            <person name="Potter G."/>
            <person name="Perez-Trallero E."/>
        </authorList>
    </citation>
    <scope>NUCLEOTIDE SEQUENCE [LARGE SCALE GENOMIC DNA]</scope>
    <source>
        <strain evidence="3 4">X1655</strain>
    </source>
</reference>
<protein>
    <submittedName>
        <fullName evidence="3">Uncharacterized protein</fullName>
    </submittedName>
</protein>
<evidence type="ECO:0000256" key="2">
    <source>
        <dbReference type="ARBA" id="ARBA00022553"/>
    </source>
</evidence>
<dbReference type="PANTHER" id="PTHR44845">
    <property type="entry name" value="CARRIER DOMAIN-CONTAINING PROTEIN"/>
    <property type="match status" value="1"/>
</dbReference>
<keyword evidence="4" id="KW-1185">Reference proteome</keyword>
<dbReference type="InterPro" id="IPR042099">
    <property type="entry name" value="ANL_N_sf"/>
</dbReference>
<dbReference type="PANTHER" id="PTHR44845:SF6">
    <property type="entry name" value="BETA-ALANINE-ACTIVATING ENZYME"/>
    <property type="match status" value="1"/>
</dbReference>
<dbReference type="Gene3D" id="3.40.50.12780">
    <property type="entry name" value="N-terminal domain of ligase-like"/>
    <property type="match status" value="1"/>
</dbReference>
<dbReference type="AlphaFoldDB" id="A0A1V2TLR9"/>
<keyword evidence="2" id="KW-0597">Phosphoprotein</keyword>
<organism evidence="3 4">
    <name type="scientific">Nocardia donostiensis</name>
    <dbReference type="NCBI Taxonomy" id="1538463"/>
    <lineage>
        <taxon>Bacteria</taxon>
        <taxon>Bacillati</taxon>
        <taxon>Actinomycetota</taxon>
        <taxon>Actinomycetes</taxon>
        <taxon>Mycobacteriales</taxon>
        <taxon>Nocardiaceae</taxon>
        <taxon>Nocardia</taxon>
    </lineage>
</organism>
<gene>
    <name evidence="3" type="ORF">B0T46_00715</name>
</gene>
<sequence length="359" mass="37942">MSVMTGTGLLAERPGATAPRLQPILTSEQRRVLDEWSTGVDPCDLIGLTTLFRHGRAVPSSRIAFRCGREVLTYGELFDMLDRGEPPSRSGETSSAGVISQLAAMRNAIGDAAVPLGARGLLLGLDALAVAVADRRCVAADRKLRRFDPALRPRDVRLIALPWGDPQVAADLLAAVAHGATVVMPTVAQRGDAAALGELIATHAATQVISDAGLPLRLAATDGVRLDSVQRWDLAGTVWAETLPELVRSVSPDAVSTFAYRSPAYLGAVARGPLVSGGWVRPVPGAKVLVLDAARRPVLPGVAGDVYVGGRVLADGFADGADEERFVADPFEPQGRLYRTGDRARWVQGGRLVVEGRQS</sequence>
<dbReference type="STRING" id="1538463.B0T36_01435"/>
<evidence type="ECO:0000256" key="1">
    <source>
        <dbReference type="ARBA" id="ARBA00022450"/>
    </source>
</evidence>
<dbReference type="EMBL" id="MUMY01000001">
    <property type="protein sequence ID" value="ONM50480.1"/>
    <property type="molecule type" value="Genomic_DNA"/>
</dbReference>
<dbReference type="RefSeq" id="WP_077114337.1">
    <property type="nucleotide sequence ID" value="NZ_LOKT01000001.1"/>
</dbReference>
<comment type="caution">
    <text evidence="3">The sequence shown here is derived from an EMBL/GenBank/DDBJ whole genome shotgun (WGS) entry which is preliminary data.</text>
</comment>
<dbReference type="Proteomes" id="UP000188836">
    <property type="component" value="Unassembled WGS sequence"/>
</dbReference>
<keyword evidence="1" id="KW-0596">Phosphopantetheine</keyword>
<accession>A0A1V2TLR9</accession>
<name>A0A1V2TLR9_9NOCA</name>
<evidence type="ECO:0000313" key="3">
    <source>
        <dbReference type="EMBL" id="ONM50480.1"/>
    </source>
</evidence>